<gene>
    <name evidence="1" type="ORF">L6164_028774</name>
</gene>
<comment type="caution">
    <text evidence="1">The sequence shown here is derived from an EMBL/GenBank/DDBJ whole genome shotgun (WGS) entry which is preliminary data.</text>
</comment>
<keyword evidence="2" id="KW-1185">Reference proteome</keyword>
<reference evidence="1 2" key="1">
    <citation type="journal article" date="2022" name="DNA Res.">
        <title>Chromosomal-level genome assembly of the orchid tree Bauhinia variegata (Leguminosae; Cercidoideae) supports the allotetraploid origin hypothesis of Bauhinia.</title>
        <authorList>
            <person name="Zhong Y."/>
            <person name="Chen Y."/>
            <person name="Zheng D."/>
            <person name="Pang J."/>
            <person name="Liu Y."/>
            <person name="Luo S."/>
            <person name="Meng S."/>
            <person name="Qian L."/>
            <person name="Wei D."/>
            <person name="Dai S."/>
            <person name="Zhou R."/>
        </authorList>
    </citation>
    <scope>NUCLEOTIDE SEQUENCE [LARGE SCALE GENOMIC DNA]</scope>
    <source>
        <strain evidence="1">BV-YZ2020</strain>
    </source>
</reference>
<dbReference type="Proteomes" id="UP000828941">
    <property type="component" value="Chromosome 12"/>
</dbReference>
<proteinExistence type="predicted"/>
<evidence type="ECO:0000313" key="2">
    <source>
        <dbReference type="Proteomes" id="UP000828941"/>
    </source>
</evidence>
<protein>
    <submittedName>
        <fullName evidence="1">Uncharacterized protein</fullName>
    </submittedName>
</protein>
<dbReference type="EMBL" id="CM039437">
    <property type="protein sequence ID" value="KAI4305406.1"/>
    <property type="molecule type" value="Genomic_DNA"/>
</dbReference>
<name>A0ACB9L7V1_BAUVA</name>
<accession>A0ACB9L7V1</accession>
<evidence type="ECO:0000313" key="1">
    <source>
        <dbReference type="EMBL" id="KAI4305406.1"/>
    </source>
</evidence>
<organism evidence="1 2">
    <name type="scientific">Bauhinia variegata</name>
    <name type="common">Purple orchid tree</name>
    <name type="synonym">Phanera variegata</name>
    <dbReference type="NCBI Taxonomy" id="167791"/>
    <lineage>
        <taxon>Eukaryota</taxon>
        <taxon>Viridiplantae</taxon>
        <taxon>Streptophyta</taxon>
        <taxon>Embryophyta</taxon>
        <taxon>Tracheophyta</taxon>
        <taxon>Spermatophyta</taxon>
        <taxon>Magnoliopsida</taxon>
        <taxon>eudicotyledons</taxon>
        <taxon>Gunneridae</taxon>
        <taxon>Pentapetalae</taxon>
        <taxon>rosids</taxon>
        <taxon>fabids</taxon>
        <taxon>Fabales</taxon>
        <taxon>Fabaceae</taxon>
        <taxon>Cercidoideae</taxon>
        <taxon>Cercideae</taxon>
        <taxon>Bauhiniinae</taxon>
        <taxon>Bauhinia</taxon>
    </lineage>
</organism>
<sequence length="193" mass="22954">MDIDSFPRNPKKEEQNLSHTISTVKSYADEEFKRLDDLEGETLPQHKAYCSELNWDFMESQGFSETGYGAENDDDEQREQLKVIKKENVEFLEEDYEEKMMMTLNLNLNHQEVLDAWSNRGSLLADDYSLSMASYYMGEVPISEEEKARREASVLRYREKRQSRLFSKKIRYQVRKLNADKRPRIKGRFVKRE</sequence>